<proteinExistence type="predicted"/>
<dbReference type="EMBL" id="OU912926">
    <property type="protein sequence ID" value="CAG9933077.1"/>
    <property type="molecule type" value="Genomic_DNA"/>
</dbReference>
<dbReference type="RefSeq" id="WP_239796915.1">
    <property type="nucleotide sequence ID" value="NZ_OU912926.1"/>
</dbReference>
<organism evidence="2 3">
    <name type="scientific">Candidatus Nitrotoga arctica</name>
    <dbReference type="NCBI Taxonomy" id="453162"/>
    <lineage>
        <taxon>Bacteria</taxon>
        <taxon>Pseudomonadati</taxon>
        <taxon>Pseudomonadota</taxon>
        <taxon>Betaproteobacteria</taxon>
        <taxon>Nitrosomonadales</taxon>
        <taxon>Gallionellaceae</taxon>
        <taxon>Candidatus Nitrotoga</taxon>
    </lineage>
</organism>
<name>A0ABM8YZP9_9PROT</name>
<keyword evidence="1" id="KW-0472">Membrane</keyword>
<feature type="transmembrane region" description="Helical" evidence="1">
    <location>
        <begin position="32"/>
        <end position="55"/>
    </location>
</feature>
<accession>A0ABM8YZP9</accession>
<gene>
    <name evidence="2" type="ORF">NTG6680_1828</name>
</gene>
<keyword evidence="1" id="KW-1133">Transmembrane helix</keyword>
<dbReference type="Proteomes" id="UP000839052">
    <property type="component" value="Chromosome"/>
</dbReference>
<evidence type="ECO:0000313" key="3">
    <source>
        <dbReference type="Proteomes" id="UP000839052"/>
    </source>
</evidence>
<keyword evidence="3" id="KW-1185">Reference proteome</keyword>
<protein>
    <submittedName>
        <fullName evidence="2">Uncharacterized protein</fullName>
    </submittedName>
</protein>
<keyword evidence="1" id="KW-0812">Transmembrane</keyword>
<reference evidence="2 3" key="1">
    <citation type="submission" date="2021-10" db="EMBL/GenBank/DDBJ databases">
        <authorList>
            <person name="Koch H."/>
        </authorList>
    </citation>
    <scope>NUCLEOTIDE SEQUENCE [LARGE SCALE GENOMIC DNA]</scope>
    <source>
        <strain evidence="2">6680</strain>
    </source>
</reference>
<evidence type="ECO:0000256" key="1">
    <source>
        <dbReference type="SAM" id="Phobius"/>
    </source>
</evidence>
<sequence>MADIKNNPKVINGLMQESEKTNSVVKTLDFKMIGAIFIGTVLFLLIVIAMTTEWFSWISFKKLFE</sequence>
<evidence type="ECO:0000313" key="2">
    <source>
        <dbReference type="EMBL" id="CAG9933077.1"/>
    </source>
</evidence>